<keyword evidence="1" id="KW-0812">Transmembrane</keyword>
<feature type="transmembrane region" description="Helical" evidence="1">
    <location>
        <begin position="61"/>
        <end position="84"/>
    </location>
</feature>
<keyword evidence="1" id="KW-1133">Transmembrane helix</keyword>
<reference evidence="3 4" key="1">
    <citation type="submission" date="2017-05" db="EMBL/GenBank/DDBJ databases">
        <title>Biotechnological potential of actinobacteria isolated from South African environments.</title>
        <authorList>
            <person name="Le Roes-Hill M."/>
            <person name="Prins A."/>
            <person name="Durrell K.A."/>
        </authorList>
    </citation>
    <scope>NUCLEOTIDE SEQUENCE [LARGE SCALE GENOMIC DNA]</scope>
    <source>
        <strain evidence="3">M26</strain>
    </source>
</reference>
<sequence>MRTDDTSIAYEPVASYNTYLEAQRAVDYLSDQKFPVEHTKIVGSDLRLVEKVLGRLTYLRAAGMGAATGAWIGLLIGLFLAIFTPGRFPFLLVLWALVWGAIAGAIFGLIGHALTGGKRDFLSSSAIVANRYQVLVTTDRAAEARRLLEVGTPQAAQVPQTPQTPHTPQF</sequence>
<feature type="domain" description="General stress protein 17M-like" evidence="2">
    <location>
        <begin position="13"/>
        <end position="87"/>
    </location>
</feature>
<keyword evidence="4" id="KW-1185">Reference proteome</keyword>
<keyword evidence="1" id="KW-0472">Membrane</keyword>
<evidence type="ECO:0000256" key="1">
    <source>
        <dbReference type="SAM" id="Phobius"/>
    </source>
</evidence>
<dbReference type="AlphaFoldDB" id="A0A243RT72"/>
<gene>
    <name evidence="3" type="ORF">CA984_08040</name>
</gene>
<comment type="caution">
    <text evidence="3">The sequence shown here is derived from an EMBL/GenBank/DDBJ whole genome shotgun (WGS) entry which is preliminary data.</text>
</comment>
<dbReference type="RefSeq" id="WP_086569852.1">
    <property type="nucleotide sequence ID" value="NZ_NGFP01000024.1"/>
</dbReference>
<protein>
    <recommendedName>
        <fullName evidence="2">General stress protein 17M-like domain-containing protein</fullName>
    </recommendedName>
</protein>
<organism evidence="3 4">
    <name type="scientific">Streptosporangium minutum</name>
    <dbReference type="NCBI Taxonomy" id="569862"/>
    <lineage>
        <taxon>Bacteria</taxon>
        <taxon>Bacillati</taxon>
        <taxon>Actinomycetota</taxon>
        <taxon>Actinomycetes</taxon>
        <taxon>Streptosporangiales</taxon>
        <taxon>Streptosporangiaceae</taxon>
        <taxon>Streptosporangium</taxon>
    </lineage>
</organism>
<dbReference type="Proteomes" id="UP000194761">
    <property type="component" value="Unassembled WGS sequence"/>
</dbReference>
<accession>A0A243RT72</accession>
<dbReference type="EMBL" id="NGFP01000024">
    <property type="protein sequence ID" value="OUC98240.1"/>
    <property type="molecule type" value="Genomic_DNA"/>
</dbReference>
<name>A0A243RT72_9ACTN</name>
<dbReference type="InterPro" id="IPR025889">
    <property type="entry name" value="GSP17M-like_dom"/>
</dbReference>
<feature type="transmembrane region" description="Helical" evidence="1">
    <location>
        <begin position="90"/>
        <end position="114"/>
    </location>
</feature>
<proteinExistence type="predicted"/>
<evidence type="ECO:0000313" key="4">
    <source>
        <dbReference type="Proteomes" id="UP000194761"/>
    </source>
</evidence>
<evidence type="ECO:0000259" key="2">
    <source>
        <dbReference type="Pfam" id="PF11181"/>
    </source>
</evidence>
<evidence type="ECO:0000313" key="3">
    <source>
        <dbReference type="EMBL" id="OUC98240.1"/>
    </source>
</evidence>
<dbReference type="Pfam" id="PF11181">
    <property type="entry name" value="YflT"/>
    <property type="match status" value="1"/>
</dbReference>